<dbReference type="PROSITE" id="PS51194">
    <property type="entry name" value="HELICASE_CTER"/>
    <property type="match status" value="1"/>
</dbReference>
<dbReference type="GO" id="GO:0005829">
    <property type="term" value="C:cytosol"/>
    <property type="evidence" value="ECO:0007669"/>
    <property type="project" value="TreeGrafter"/>
</dbReference>
<feature type="domain" description="Helicase C-terminal" evidence="1">
    <location>
        <begin position="1"/>
        <end position="110"/>
    </location>
</feature>
<name>X1HJK1_9ZZZZ</name>
<dbReference type="InterPro" id="IPR027417">
    <property type="entry name" value="P-loop_NTPase"/>
</dbReference>
<dbReference type="AlphaFoldDB" id="X1HJK1"/>
<sequence length="110" mass="12734">SEFIWGDDKKDHRRNSLDDFKRRKLKVLISSIILKEGVDIPSIDVLIVASGAKSKITTLQSLGRALRRTKRKTKALIIDFTDYNDSYLLKHSKRRLEIYQNEGFKVEVGK</sequence>
<dbReference type="EMBL" id="BARU01033636">
    <property type="protein sequence ID" value="GAH69667.1"/>
    <property type="molecule type" value="Genomic_DNA"/>
</dbReference>
<organism evidence="2">
    <name type="scientific">marine sediment metagenome</name>
    <dbReference type="NCBI Taxonomy" id="412755"/>
    <lineage>
        <taxon>unclassified sequences</taxon>
        <taxon>metagenomes</taxon>
        <taxon>ecological metagenomes</taxon>
    </lineage>
</organism>
<evidence type="ECO:0000313" key="2">
    <source>
        <dbReference type="EMBL" id="GAH69667.1"/>
    </source>
</evidence>
<dbReference type="SUPFAM" id="SSF52540">
    <property type="entry name" value="P-loop containing nucleoside triphosphate hydrolases"/>
    <property type="match status" value="1"/>
</dbReference>
<dbReference type="InterPro" id="IPR050742">
    <property type="entry name" value="Helicase_Restrict-Modif_Enz"/>
</dbReference>
<dbReference type="Gene3D" id="3.40.50.300">
    <property type="entry name" value="P-loop containing nucleotide triphosphate hydrolases"/>
    <property type="match status" value="1"/>
</dbReference>
<dbReference type="PANTHER" id="PTHR47396:SF1">
    <property type="entry name" value="ATP-DEPENDENT HELICASE IRC3-RELATED"/>
    <property type="match status" value="1"/>
</dbReference>
<protein>
    <recommendedName>
        <fullName evidence="1">Helicase C-terminal domain-containing protein</fullName>
    </recommendedName>
</protein>
<gene>
    <name evidence="2" type="ORF">S03H2_52891</name>
</gene>
<accession>X1HJK1</accession>
<dbReference type="PANTHER" id="PTHR47396">
    <property type="entry name" value="TYPE I RESTRICTION ENZYME ECOKI R PROTEIN"/>
    <property type="match status" value="1"/>
</dbReference>
<reference evidence="2" key="1">
    <citation type="journal article" date="2014" name="Front. Microbiol.">
        <title>High frequency of phylogenetically diverse reductive dehalogenase-homologous genes in deep subseafloor sedimentary metagenomes.</title>
        <authorList>
            <person name="Kawai M."/>
            <person name="Futagami T."/>
            <person name="Toyoda A."/>
            <person name="Takaki Y."/>
            <person name="Nishi S."/>
            <person name="Hori S."/>
            <person name="Arai W."/>
            <person name="Tsubouchi T."/>
            <person name="Morono Y."/>
            <person name="Uchiyama I."/>
            <person name="Ito T."/>
            <person name="Fujiyama A."/>
            <person name="Inagaki F."/>
            <person name="Takami H."/>
        </authorList>
    </citation>
    <scope>NUCLEOTIDE SEQUENCE</scope>
    <source>
        <strain evidence="2">Expedition CK06-06</strain>
    </source>
</reference>
<dbReference type="SMART" id="SM00490">
    <property type="entry name" value="HELICc"/>
    <property type="match status" value="1"/>
</dbReference>
<feature type="non-terminal residue" evidence="2">
    <location>
        <position position="1"/>
    </location>
</feature>
<proteinExistence type="predicted"/>
<evidence type="ECO:0000259" key="1">
    <source>
        <dbReference type="PROSITE" id="PS51194"/>
    </source>
</evidence>
<dbReference type="InterPro" id="IPR001650">
    <property type="entry name" value="Helicase_C-like"/>
</dbReference>
<comment type="caution">
    <text evidence="2">The sequence shown here is derived from an EMBL/GenBank/DDBJ whole genome shotgun (WGS) entry which is preliminary data.</text>
</comment>
<dbReference type="Pfam" id="PF00271">
    <property type="entry name" value="Helicase_C"/>
    <property type="match status" value="1"/>
</dbReference>